<gene>
    <name evidence="3" type="ORF">ACFQ1E_04770</name>
</gene>
<dbReference type="InterPro" id="IPR050237">
    <property type="entry name" value="ATP-dep_AMP-bd_enzyme"/>
</dbReference>
<feature type="domain" description="AMP-binding enzyme C-terminal" evidence="2">
    <location>
        <begin position="433"/>
        <end position="507"/>
    </location>
</feature>
<protein>
    <submittedName>
        <fullName evidence="3">Long-chain-fatty-acid--CoA ligase</fullName>
        <ecNumber evidence="3">6.2.1.3</ecNumber>
    </submittedName>
</protein>
<sequence length="526" mass="55435">MTLVRSLLGLFGSDPAAPQTVDALLTRTAKAHPHAPAIGPLAGAIDFAELDRRVTRVANGLAAEGGPRDRVALIGRNSGEQVELLLGAIRAGQTPLTINWRLTPVEMAYILEHSGASRVFADTEFLATAQAALGGRDVPVQAIDGTGPADYRRWRDRQDNRAHPSSGTPGDVVLQMYTSGTTGLPKGVQLTNANVLASLAIFSLAPLDLDTGDVLYAPAPMFHITGIGPVLRCIQSGARLVLASGFDPGQAVETLARERVTYTTLAPAMIQACLASPAMDGADLGPLRVIVYGGSPIAESVLREAQERIGCEFAQCYGLTETTGPITLMTPEDHAPGRGKLASCGRAVEGVGLRVVDADGNPVPAGVTGEIQVGGPLVMMGYASDPAATAETIRDGWLNTGDAGYLDDEGFLFIRDRVKDMIVSGGENIYPVEVENAIQSHVGVAEVAVIGIPDARWGEAVLALVVPAGSVQDADAVLAHCRERIAGYKCPRQIRFVDAIPRNAAGKILRRELRKPFWEGVDRLVG</sequence>
<dbReference type="Proteomes" id="UP001596977">
    <property type="component" value="Unassembled WGS sequence"/>
</dbReference>
<name>A0ABW3H2I2_9SPHN</name>
<dbReference type="InterPro" id="IPR045851">
    <property type="entry name" value="AMP-bd_C_sf"/>
</dbReference>
<reference evidence="4" key="1">
    <citation type="journal article" date="2019" name="Int. J. Syst. Evol. Microbiol.">
        <title>The Global Catalogue of Microorganisms (GCM) 10K type strain sequencing project: providing services to taxonomists for standard genome sequencing and annotation.</title>
        <authorList>
            <consortium name="The Broad Institute Genomics Platform"/>
            <consortium name="The Broad Institute Genome Sequencing Center for Infectious Disease"/>
            <person name="Wu L."/>
            <person name="Ma J."/>
        </authorList>
    </citation>
    <scope>NUCLEOTIDE SEQUENCE [LARGE SCALE GENOMIC DNA]</scope>
    <source>
        <strain evidence="4">CCUG 62982</strain>
    </source>
</reference>
<dbReference type="EMBL" id="JBHTJG010000001">
    <property type="protein sequence ID" value="MFD0945643.1"/>
    <property type="molecule type" value="Genomic_DNA"/>
</dbReference>
<proteinExistence type="predicted"/>
<dbReference type="RefSeq" id="WP_264942124.1">
    <property type="nucleotide sequence ID" value="NZ_JAPDRA010000001.1"/>
</dbReference>
<dbReference type="InterPro" id="IPR025110">
    <property type="entry name" value="AMP-bd_C"/>
</dbReference>
<dbReference type="Gene3D" id="3.30.300.30">
    <property type="match status" value="1"/>
</dbReference>
<evidence type="ECO:0000259" key="2">
    <source>
        <dbReference type="Pfam" id="PF13193"/>
    </source>
</evidence>
<dbReference type="Gene3D" id="3.40.50.12780">
    <property type="entry name" value="N-terminal domain of ligase-like"/>
    <property type="match status" value="1"/>
</dbReference>
<feature type="domain" description="AMP-dependent synthetase/ligase" evidence="1">
    <location>
        <begin position="26"/>
        <end position="382"/>
    </location>
</feature>
<evidence type="ECO:0000259" key="1">
    <source>
        <dbReference type="Pfam" id="PF00501"/>
    </source>
</evidence>
<dbReference type="Pfam" id="PF00501">
    <property type="entry name" value="AMP-binding"/>
    <property type="match status" value="1"/>
</dbReference>
<dbReference type="Pfam" id="PF13193">
    <property type="entry name" value="AMP-binding_C"/>
    <property type="match status" value="1"/>
</dbReference>
<dbReference type="InterPro" id="IPR000873">
    <property type="entry name" value="AMP-dep_synth/lig_dom"/>
</dbReference>
<keyword evidence="4" id="KW-1185">Reference proteome</keyword>
<evidence type="ECO:0000313" key="4">
    <source>
        <dbReference type="Proteomes" id="UP001596977"/>
    </source>
</evidence>
<dbReference type="SUPFAM" id="SSF56801">
    <property type="entry name" value="Acetyl-CoA synthetase-like"/>
    <property type="match status" value="1"/>
</dbReference>
<dbReference type="PANTHER" id="PTHR43767:SF1">
    <property type="entry name" value="NONRIBOSOMAL PEPTIDE SYNTHASE PES1 (EUROFUNG)-RELATED"/>
    <property type="match status" value="1"/>
</dbReference>
<organism evidence="3 4">
    <name type="scientific">Sphingomonas canadensis</name>
    <dbReference type="NCBI Taxonomy" id="1219257"/>
    <lineage>
        <taxon>Bacteria</taxon>
        <taxon>Pseudomonadati</taxon>
        <taxon>Pseudomonadota</taxon>
        <taxon>Alphaproteobacteria</taxon>
        <taxon>Sphingomonadales</taxon>
        <taxon>Sphingomonadaceae</taxon>
        <taxon>Sphingomonas</taxon>
    </lineage>
</organism>
<accession>A0ABW3H2I2</accession>
<keyword evidence="3" id="KW-0436">Ligase</keyword>
<evidence type="ECO:0000313" key="3">
    <source>
        <dbReference type="EMBL" id="MFD0945643.1"/>
    </source>
</evidence>
<dbReference type="PANTHER" id="PTHR43767">
    <property type="entry name" value="LONG-CHAIN-FATTY-ACID--COA LIGASE"/>
    <property type="match status" value="1"/>
</dbReference>
<dbReference type="NCBIfam" id="NF004837">
    <property type="entry name" value="PRK06187.1"/>
    <property type="match status" value="1"/>
</dbReference>
<dbReference type="InterPro" id="IPR042099">
    <property type="entry name" value="ANL_N_sf"/>
</dbReference>
<dbReference type="EC" id="6.2.1.3" evidence="3"/>
<comment type="caution">
    <text evidence="3">The sequence shown here is derived from an EMBL/GenBank/DDBJ whole genome shotgun (WGS) entry which is preliminary data.</text>
</comment>
<dbReference type="GO" id="GO:0004467">
    <property type="term" value="F:long-chain fatty acid-CoA ligase activity"/>
    <property type="evidence" value="ECO:0007669"/>
    <property type="project" value="UniProtKB-EC"/>
</dbReference>